<dbReference type="InterPro" id="IPR011992">
    <property type="entry name" value="EF-hand-dom_pair"/>
</dbReference>
<dbReference type="InterPro" id="IPR034325">
    <property type="entry name" value="S-100_dom"/>
</dbReference>
<evidence type="ECO:0000256" key="3">
    <source>
        <dbReference type="SAM" id="MobiDB-lite"/>
    </source>
</evidence>
<dbReference type="Proteomes" id="UP000830375">
    <property type="component" value="Unassembled WGS sequence"/>
</dbReference>
<dbReference type="SUPFAM" id="SSF47473">
    <property type="entry name" value="EF-hand"/>
    <property type="match status" value="2"/>
</dbReference>
<dbReference type="SMART" id="SM00054">
    <property type="entry name" value="EFh"/>
    <property type="match status" value="2"/>
</dbReference>
<sequence>MESAINVLVSQFKIYAGKDGSANTLSKEEFQSLVTSQLPNFVKNASDPATIDQLMNSLDANNDGELTFLEFWQLIGSDFGCETTRNPTVDRKREKHHICESPQNSNALFKVVKYVRPLVPLLQGRKGEGKKKRFYCSYCEVSIRAVPVLGAKAKMEAAIKTVVSVFLKSSKGKENLGGKEFQGLVKSQLKNIMTGTEDNEAVKNMRQQLDNNQDGKVSFQEYMNLIGYLAQSLSEQRCLEKETQPESSTQETQAEAAANAQAEPPKAEPQAAKEEEKEDEPVVEEAAATEEQKPEEEKKTDVEQEGAKVEENKAEEKNKTEEAS</sequence>
<evidence type="ECO:0000313" key="5">
    <source>
        <dbReference type="EMBL" id="KAI2653083.1"/>
    </source>
</evidence>
<dbReference type="CDD" id="cd05022">
    <property type="entry name" value="S-100A13"/>
    <property type="match status" value="1"/>
</dbReference>
<dbReference type="Pfam" id="PF01023">
    <property type="entry name" value="S_100"/>
    <property type="match status" value="1"/>
</dbReference>
<evidence type="ECO:0000259" key="4">
    <source>
        <dbReference type="PROSITE" id="PS50222"/>
    </source>
</evidence>
<feature type="compositionally biased region" description="Basic and acidic residues" evidence="3">
    <location>
        <begin position="290"/>
        <end position="324"/>
    </location>
</feature>
<dbReference type="Gene3D" id="1.10.238.10">
    <property type="entry name" value="EF-hand"/>
    <property type="match status" value="2"/>
</dbReference>
<keyword evidence="2" id="KW-0106">Calcium</keyword>
<organism evidence="5 6">
    <name type="scientific">Labeo rohita</name>
    <name type="common">Indian major carp</name>
    <name type="synonym">Cyprinus rohita</name>
    <dbReference type="NCBI Taxonomy" id="84645"/>
    <lineage>
        <taxon>Eukaryota</taxon>
        <taxon>Metazoa</taxon>
        <taxon>Chordata</taxon>
        <taxon>Craniata</taxon>
        <taxon>Vertebrata</taxon>
        <taxon>Euteleostomi</taxon>
        <taxon>Actinopterygii</taxon>
        <taxon>Neopterygii</taxon>
        <taxon>Teleostei</taxon>
        <taxon>Ostariophysi</taxon>
        <taxon>Cypriniformes</taxon>
        <taxon>Cyprinidae</taxon>
        <taxon>Labeoninae</taxon>
        <taxon>Labeonini</taxon>
        <taxon>Labeo</taxon>
    </lineage>
</organism>
<dbReference type="CDD" id="cd00213">
    <property type="entry name" value="S-100"/>
    <property type="match status" value="1"/>
</dbReference>
<dbReference type="PROSITE" id="PS50222">
    <property type="entry name" value="EF_HAND_2"/>
    <property type="match status" value="2"/>
</dbReference>
<evidence type="ECO:0000256" key="1">
    <source>
        <dbReference type="ARBA" id="ARBA00022723"/>
    </source>
</evidence>
<dbReference type="InterPro" id="IPR018247">
    <property type="entry name" value="EF_Hand_1_Ca_BS"/>
</dbReference>
<name>A0ABQ8LTV8_LABRO</name>
<dbReference type="EMBL" id="JACTAM010000019">
    <property type="protein sequence ID" value="KAI2653083.1"/>
    <property type="molecule type" value="Genomic_DNA"/>
</dbReference>
<evidence type="ECO:0000256" key="2">
    <source>
        <dbReference type="ARBA" id="ARBA00022837"/>
    </source>
</evidence>
<feature type="compositionally biased region" description="Low complexity" evidence="3">
    <location>
        <begin position="251"/>
        <end position="270"/>
    </location>
</feature>
<dbReference type="PROSITE" id="PS00018">
    <property type="entry name" value="EF_HAND_1"/>
    <property type="match status" value="2"/>
</dbReference>
<accession>A0ABQ8LTV8</accession>
<keyword evidence="6" id="KW-1185">Reference proteome</keyword>
<dbReference type="PANTHER" id="PTHR11639">
    <property type="entry name" value="S100 CALCIUM-BINDING PROTEIN"/>
    <property type="match status" value="1"/>
</dbReference>
<reference evidence="5 6" key="1">
    <citation type="submission" date="2022-01" db="EMBL/GenBank/DDBJ databases">
        <title>A high-quality chromosome-level genome assembly of rohu carp, Labeo rohita.</title>
        <authorList>
            <person name="Arick M.A. II"/>
            <person name="Hsu C.-Y."/>
            <person name="Magbanua Z."/>
            <person name="Pechanova O."/>
            <person name="Grover C."/>
            <person name="Miller E."/>
            <person name="Thrash A."/>
            <person name="Ezzel L."/>
            <person name="Alam S."/>
            <person name="Benzie J."/>
            <person name="Hamilton M."/>
            <person name="Karsi A."/>
            <person name="Lawrence M.L."/>
            <person name="Peterson D.G."/>
        </authorList>
    </citation>
    <scope>NUCLEOTIDE SEQUENCE [LARGE SCALE GENOMIC DNA]</scope>
    <source>
        <strain evidence="6">BAU-BD-2019</strain>
        <tissue evidence="5">Blood</tissue>
    </source>
</reference>
<gene>
    <name evidence="5" type="ORF">H4Q32_006444</name>
</gene>
<dbReference type="PANTHER" id="PTHR11639:SF130">
    <property type="entry name" value="PROTEIN S100-A11"/>
    <property type="match status" value="1"/>
</dbReference>
<evidence type="ECO:0000313" key="6">
    <source>
        <dbReference type="Proteomes" id="UP000830375"/>
    </source>
</evidence>
<dbReference type="InterPro" id="IPR002048">
    <property type="entry name" value="EF_hand_dom"/>
</dbReference>
<comment type="caution">
    <text evidence="5">The sequence shown here is derived from an EMBL/GenBank/DDBJ whole genome shotgun (WGS) entry which is preliminary data.</text>
</comment>
<protein>
    <submittedName>
        <fullName evidence="5">Protein S100-A11</fullName>
    </submittedName>
</protein>
<dbReference type="SMART" id="SM01394">
    <property type="entry name" value="S_100"/>
    <property type="match status" value="2"/>
</dbReference>
<feature type="region of interest" description="Disordered" evidence="3">
    <location>
        <begin position="237"/>
        <end position="324"/>
    </location>
</feature>
<feature type="domain" description="EF-hand" evidence="4">
    <location>
        <begin position="197"/>
        <end position="232"/>
    </location>
</feature>
<dbReference type="InterPro" id="IPR013787">
    <property type="entry name" value="S100_Ca-bd_sub"/>
</dbReference>
<proteinExistence type="predicted"/>
<dbReference type="Pfam" id="PF13202">
    <property type="entry name" value="EF-hand_5"/>
    <property type="match status" value="2"/>
</dbReference>
<feature type="domain" description="EF-hand" evidence="4">
    <location>
        <begin position="46"/>
        <end position="81"/>
    </location>
</feature>
<keyword evidence="1" id="KW-0479">Metal-binding</keyword>